<evidence type="ECO:0000256" key="16">
    <source>
        <dbReference type="ARBA" id="ARBA00023058"/>
    </source>
</evidence>
<dbReference type="GO" id="GO:0031640">
    <property type="term" value="P:killing of cells of another organism"/>
    <property type="evidence" value="ECO:0007669"/>
    <property type="project" value="UniProtKB-KW"/>
</dbReference>
<dbReference type="Ensembl" id="ENSHHUT00000072337.1">
    <property type="protein sequence ID" value="ENSHHUP00000070007.1"/>
    <property type="gene ID" value="ENSHHUG00000041190.1"/>
</dbReference>
<dbReference type="Pfam" id="PF01823">
    <property type="entry name" value="MACPF"/>
    <property type="match status" value="1"/>
</dbReference>
<reference evidence="28" key="2">
    <citation type="submission" date="2025-08" db="UniProtKB">
        <authorList>
            <consortium name="Ensembl"/>
        </authorList>
    </citation>
    <scope>IDENTIFICATION</scope>
</reference>
<dbReference type="Gene3D" id="4.10.400.10">
    <property type="entry name" value="Low-density Lipoprotein Receptor"/>
    <property type="match status" value="1"/>
</dbReference>
<keyword evidence="15" id="KW-0180">Complement pathway</keyword>
<reference evidence="28" key="3">
    <citation type="submission" date="2025-09" db="UniProtKB">
        <authorList>
            <consortium name="Ensembl"/>
        </authorList>
    </citation>
    <scope>IDENTIFICATION</scope>
</reference>
<keyword evidence="16" id="KW-0473">Membrane attack complex</keyword>
<keyword evidence="18 25" id="KW-1015">Disulfide bond</keyword>
<dbReference type="InterPro" id="IPR036055">
    <property type="entry name" value="LDL_receptor-like_sf"/>
</dbReference>
<proteinExistence type="inferred from homology"/>
<dbReference type="PANTHER" id="PTHR45742:SF5">
    <property type="entry name" value="COMPLEMENT COMPONENT C8 BETA CHAIN"/>
    <property type="match status" value="1"/>
</dbReference>
<keyword evidence="21" id="KW-1053">Target membrane</keyword>
<accession>A0A4W5Q1Z4</accession>
<evidence type="ECO:0000256" key="5">
    <source>
        <dbReference type="ARBA" id="ARBA00022452"/>
    </source>
</evidence>
<feature type="domain" description="EGF-like" evidence="27">
    <location>
        <begin position="366"/>
        <end position="377"/>
    </location>
</feature>
<dbReference type="InterPro" id="IPR036383">
    <property type="entry name" value="TSP1_rpt_sf"/>
</dbReference>
<evidence type="ECO:0000256" key="2">
    <source>
        <dbReference type="ARBA" id="ARBA00004613"/>
    </source>
</evidence>
<dbReference type="GeneTree" id="ENSGT00940000160247"/>
<dbReference type="InterPro" id="IPR002172">
    <property type="entry name" value="LDrepeatLR_classA_rpt"/>
</dbReference>
<keyword evidence="8" id="KW-1052">Target cell membrane</keyword>
<keyword evidence="9" id="KW-0399">Innate immunity</keyword>
<reference evidence="29" key="1">
    <citation type="submission" date="2018-06" db="EMBL/GenBank/DDBJ databases">
        <title>Genome assembly of Danube salmon.</title>
        <authorList>
            <person name="Macqueen D.J."/>
            <person name="Gundappa M.K."/>
        </authorList>
    </citation>
    <scope>NUCLEOTIDE SEQUENCE [LARGE SCALE GENOMIC DNA]</scope>
</reference>
<evidence type="ECO:0000256" key="17">
    <source>
        <dbReference type="ARBA" id="ARBA00023136"/>
    </source>
</evidence>
<dbReference type="GO" id="GO:0006958">
    <property type="term" value="P:complement activation, classical pathway"/>
    <property type="evidence" value="ECO:0007669"/>
    <property type="project" value="UniProtKB-KW"/>
</dbReference>
<dbReference type="InterPro" id="IPR023415">
    <property type="entry name" value="LDLR_class-A_CS"/>
</dbReference>
<evidence type="ECO:0000256" key="12">
    <source>
        <dbReference type="ARBA" id="ARBA00022737"/>
    </source>
</evidence>
<dbReference type="Pfam" id="PF00057">
    <property type="entry name" value="Ldl_recept_a"/>
    <property type="match status" value="1"/>
</dbReference>
<evidence type="ECO:0000256" key="20">
    <source>
        <dbReference type="ARBA" id="ARBA00023180"/>
    </source>
</evidence>
<dbReference type="STRING" id="62062.ENSHHUP00000070007"/>
<keyword evidence="14" id="KW-0391">Immunity</keyword>
<evidence type="ECO:0000256" key="14">
    <source>
        <dbReference type="ARBA" id="ARBA00022859"/>
    </source>
</evidence>
<evidence type="ECO:0000256" key="26">
    <source>
        <dbReference type="SAM" id="SignalP"/>
    </source>
</evidence>
<feature type="disulfide bond" evidence="25">
    <location>
        <begin position="138"/>
        <end position="153"/>
    </location>
</feature>
<dbReference type="Gene3D" id="2.10.25.10">
    <property type="entry name" value="Laminin"/>
    <property type="match status" value="1"/>
</dbReference>
<protein>
    <recommendedName>
        <fullName evidence="4">Complement component C8 beta chain</fullName>
    </recommendedName>
    <alternativeName>
        <fullName evidence="22">Complement component 8 subunit beta</fullName>
    </alternativeName>
</protein>
<dbReference type="Pfam" id="PF21195">
    <property type="entry name" value="EGF_C8A_B_C6"/>
    <property type="match status" value="1"/>
</dbReference>
<evidence type="ECO:0000256" key="8">
    <source>
        <dbReference type="ARBA" id="ARBA00022537"/>
    </source>
</evidence>
<dbReference type="SUPFAM" id="SSF82895">
    <property type="entry name" value="TSP-1 type 1 repeat"/>
    <property type="match status" value="2"/>
</dbReference>
<dbReference type="CDD" id="cd00112">
    <property type="entry name" value="LDLa"/>
    <property type="match status" value="1"/>
</dbReference>
<evidence type="ECO:0000256" key="10">
    <source>
        <dbReference type="ARBA" id="ARBA00022692"/>
    </source>
</evidence>
<keyword evidence="7" id="KW-0245">EGF-like domain</keyword>
<dbReference type="InterPro" id="IPR000884">
    <property type="entry name" value="TSP1_rpt"/>
</dbReference>
<keyword evidence="5" id="KW-1134">Transmembrane beta strand</keyword>
<dbReference type="GO" id="GO:0044218">
    <property type="term" value="C:other organism cell membrane"/>
    <property type="evidence" value="ECO:0007669"/>
    <property type="project" value="UniProtKB-KW"/>
</dbReference>
<evidence type="ECO:0000313" key="28">
    <source>
        <dbReference type="Ensembl" id="ENSHHUP00000070007.1"/>
    </source>
</evidence>
<feature type="chain" id="PRO_5021428174" description="Complement component C8 beta chain" evidence="26">
    <location>
        <begin position="34"/>
        <end position="434"/>
    </location>
</feature>
<evidence type="ECO:0000256" key="9">
    <source>
        <dbReference type="ARBA" id="ARBA00022588"/>
    </source>
</evidence>
<comment type="function">
    <text evidence="23">Component of the membrane attack complex (MAC), a multiprotein complex activated by the complement cascade, which inserts into a target cell membrane and forms a pore, leading to target cell membrane rupture and cell lysis. The MAC is initiated by proteolytic cleavage of C5 into complement C5b in response to the classical, alternative, lectin and GZMK complement pathways. The complement pathways consist in a cascade of proteins that leads to phagocytosis and breakdown of pathogens and signaling that strengthens the adaptive immune system. C8B, together with C8A and C8G, inserts into the target membrane, but does not form pores by itself. During MAC assembly, associates with C5b, C6 and C7 to form the C5b8 intermediate complex that inserts into the target membrane and traverses the bilayer increasing membrane rigidity.</text>
</comment>
<comment type="subunit">
    <text evidence="24">Heterotrimer of 3 chains: alpha (C8A), beta (C8B) and gamma (C8G); the alpha and gamma chains are disulfide bonded. Component of the membrane attack complex (MAC), composed of complement C5b, C6, C7, C8A, C8B, C8G and multiple copies of the pore-forming subunit C9.</text>
</comment>
<dbReference type="SMART" id="SM00192">
    <property type="entry name" value="LDLa"/>
    <property type="match status" value="1"/>
</dbReference>
<dbReference type="InterPro" id="IPR001862">
    <property type="entry name" value="MAC_perforin"/>
</dbReference>
<keyword evidence="17" id="KW-0472">Membrane</keyword>
<dbReference type="AlphaFoldDB" id="A0A4W5Q1Z4"/>
<feature type="signal peptide" evidence="26">
    <location>
        <begin position="1"/>
        <end position="33"/>
    </location>
</feature>
<evidence type="ECO:0000256" key="18">
    <source>
        <dbReference type="ARBA" id="ARBA00023157"/>
    </source>
</evidence>
<evidence type="ECO:0000256" key="13">
    <source>
        <dbReference type="ARBA" id="ARBA00022852"/>
    </source>
</evidence>
<dbReference type="InterPro" id="IPR020864">
    <property type="entry name" value="MACPF"/>
</dbReference>
<comment type="caution">
    <text evidence="25">Lacks conserved residue(s) required for the propagation of feature annotation.</text>
</comment>
<keyword evidence="19" id="KW-0179">Complement alternate pathway</keyword>
<dbReference type="PROSITE" id="PS01209">
    <property type="entry name" value="LDLRA_1"/>
    <property type="match status" value="1"/>
</dbReference>
<evidence type="ECO:0000259" key="27">
    <source>
        <dbReference type="PROSITE" id="PS01186"/>
    </source>
</evidence>
<keyword evidence="20" id="KW-0325">Glycoprotein</keyword>
<dbReference type="FunFam" id="2.20.100.10:FF:000001">
    <property type="entry name" value="semaphorin-5A isoform X1"/>
    <property type="match status" value="1"/>
</dbReference>
<evidence type="ECO:0000256" key="7">
    <source>
        <dbReference type="ARBA" id="ARBA00022536"/>
    </source>
</evidence>
<evidence type="ECO:0000256" key="3">
    <source>
        <dbReference type="ARBA" id="ARBA00009214"/>
    </source>
</evidence>
<dbReference type="GO" id="GO:0006957">
    <property type="term" value="P:complement activation, alternative pathway"/>
    <property type="evidence" value="ECO:0007669"/>
    <property type="project" value="UniProtKB-KW"/>
</dbReference>
<evidence type="ECO:0000256" key="4">
    <source>
        <dbReference type="ARBA" id="ARBA00013949"/>
    </source>
</evidence>
<dbReference type="PRINTS" id="PR00764">
    <property type="entry name" value="COMPLEMENTC9"/>
</dbReference>
<dbReference type="SMART" id="SM00209">
    <property type="entry name" value="TSP1"/>
    <property type="match status" value="2"/>
</dbReference>
<dbReference type="SUPFAM" id="SSF57424">
    <property type="entry name" value="LDL receptor-like module"/>
    <property type="match status" value="1"/>
</dbReference>
<dbReference type="PROSITE" id="PS50092">
    <property type="entry name" value="TSP1"/>
    <property type="match status" value="2"/>
</dbReference>
<evidence type="ECO:0000256" key="6">
    <source>
        <dbReference type="ARBA" id="ARBA00022525"/>
    </source>
</evidence>
<evidence type="ECO:0000256" key="23">
    <source>
        <dbReference type="ARBA" id="ARBA00093292"/>
    </source>
</evidence>
<dbReference type="InterPro" id="IPR048831">
    <property type="entry name" value="C8A_B_C6_EGF-like"/>
</dbReference>
<evidence type="ECO:0000256" key="11">
    <source>
        <dbReference type="ARBA" id="ARBA00022729"/>
    </source>
</evidence>
<comment type="subcellular location">
    <subcellularLocation>
        <location evidence="2">Secreted</location>
    </subcellularLocation>
    <subcellularLocation>
        <location evidence="1">Target cell membrane</location>
        <topology evidence="1">Multi-pass membrane protein</topology>
    </subcellularLocation>
</comment>
<keyword evidence="29" id="KW-1185">Reference proteome</keyword>
<dbReference type="InterPro" id="IPR000742">
    <property type="entry name" value="EGF"/>
</dbReference>
<keyword evidence="6" id="KW-0964">Secreted</keyword>
<dbReference type="Gene3D" id="2.20.100.10">
    <property type="entry name" value="Thrombospondin type-1 (TSP1) repeat"/>
    <property type="match status" value="2"/>
</dbReference>
<evidence type="ECO:0000256" key="21">
    <source>
        <dbReference type="ARBA" id="ARBA00023298"/>
    </source>
</evidence>
<evidence type="ECO:0000256" key="19">
    <source>
        <dbReference type="ARBA" id="ARBA00023162"/>
    </source>
</evidence>
<comment type="similarity">
    <text evidence="3">Belongs to the complement C6/C7/C8/C9 family.</text>
</comment>
<evidence type="ECO:0000256" key="1">
    <source>
        <dbReference type="ARBA" id="ARBA00004276"/>
    </source>
</evidence>
<evidence type="ECO:0000256" key="22">
    <source>
        <dbReference type="ARBA" id="ARBA00031383"/>
    </source>
</evidence>
<dbReference type="GO" id="GO:0005576">
    <property type="term" value="C:extracellular region"/>
    <property type="evidence" value="ECO:0007669"/>
    <property type="project" value="UniProtKB-SubCell"/>
</dbReference>
<name>A0A4W5Q1Z4_9TELE</name>
<dbReference type="PANTHER" id="PTHR45742">
    <property type="entry name" value="COMPLEMENT COMPONENT C6"/>
    <property type="match status" value="1"/>
</dbReference>
<keyword evidence="12" id="KW-0677">Repeat</keyword>
<evidence type="ECO:0000313" key="29">
    <source>
        <dbReference type="Proteomes" id="UP000314982"/>
    </source>
</evidence>
<keyword evidence="13" id="KW-0204">Cytolysis</keyword>
<sequence length="434" mass="47898">MLSVSMSKPTVSPGYCLLCAALCLLLLCDVAIASSGEEPSGIREARSVGTQVAVQPVDCVQSEWSSWTRCDVCRKKRYRYAKLVQPSQFGGEPCHVQGKEVEPCSPPSRYDCTHKETPLCEGFLCTYTGRCVPIDLRCNGDDDCGDRSDEKGCQKVNKACKQEAQEYYGIENLAKGINILNSNLEGVVIDNRYYAGSCLPHYIQDVRFRKPYNLQQYTLEVGSLITYSTVHTGGRKPFNLQQYTLEVGSLITCSKDTVKGSMVEDFVAVVRGGDSESITWLAAKKLPTPQLMRLWGEAVHYNPDFISSVTRPLYELVTSRDFSSANSLKKNLRRALAEYLEENSSCRCAPCHNNGLAVLKGTRCECVCPSGYSGLGCEITQRPDIGIDGSWSCWSSWSTCTELSKTRSRECNNPTPSSGGMACRGLQMEATDCF</sequence>
<dbReference type="Proteomes" id="UP000314982">
    <property type="component" value="Unassembled WGS sequence"/>
</dbReference>
<evidence type="ECO:0000256" key="24">
    <source>
        <dbReference type="ARBA" id="ARBA00093472"/>
    </source>
</evidence>
<evidence type="ECO:0000256" key="25">
    <source>
        <dbReference type="PROSITE-ProRule" id="PRU00124"/>
    </source>
</evidence>
<dbReference type="GO" id="GO:0005579">
    <property type="term" value="C:membrane attack complex"/>
    <property type="evidence" value="ECO:0007669"/>
    <property type="project" value="UniProtKB-KW"/>
</dbReference>
<keyword evidence="10" id="KW-0812">Transmembrane</keyword>
<dbReference type="PROSITE" id="PS01186">
    <property type="entry name" value="EGF_2"/>
    <property type="match status" value="1"/>
</dbReference>
<evidence type="ECO:0000256" key="15">
    <source>
        <dbReference type="ARBA" id="ARBA00022875"/>
    </source>
</evidence>
<organism evidence="28 29">
    <name type="scientific">Hucho hucho</name>
    <name type="common">huchen</name>
    <dbReference type="NCBI Taxonomy" id="62062"/>
    <lineage>
        <taxon>Eukaryota</taxon>
        <taxon>Metazoa</taxon>
        <taxon>Chordata</taxon>
        <taxon>Craniata</taxon>
        <taxon>Vertebrata</taxon>
        <taxon>Euteleostomi</taxon>
        <taxon>Actinopterygii</taxon>
        <taxon>Neopterygii</taxon>
        <taxon>Teleostei</taxon>
        <taxon>Protacanthopterygii</taxon>
        <taxon>Salmoniformes</taxon>
        <taxon>Salmonidae</taxon>
        <taxon>Salmoninae</taxon>
        <taxon>Hucho</taxon>
    </lineage>
</organism>
<keyword evidence="11 26" id="KW-0732">Signal</keyword>
<dbReference type="PROSITE" id="PS50068">
    <property type="entry name" value="LDLRA_2"/>
    <property type="match status" value="1"/>
</dbReference>